<evidence type="ECO:0000313" key="4">
    <source>
        <dbReference type="Proteomes" id="UP000507470"/>
    </source>
</evidence>
<feature type="transmembrane region" description="Helical" evidence="2">
    <location>
        <begin position="56"/>
        <end position="79"/>
    </location>
</feature>
<feature type="compositionally biased region" description="Polar residues" evidence="1">
    <location>
        <begin position="94"/>
        <end position="110"/>
    </location>
</feature>
<sequence length="160" mass="17726">MCYCNMNEECDHVKGCLKVSPSTEAVTKDDNAEGTSTALETTEEIKSKTGKDKSQIPISSIISTVLILLLCVALLWVFWKHEVLLKKRDKNTDRSNTIHSNVSANQSQLGETHENGEVEDGILPCSVQSNTDTSLIHAQETSFIHTQENTAYFIKPESIV</sequence>
<organism evidence="3 4">
    <name type="scientific">Mytilus coruscus</name>
    <name type="common">Sea mussel</name>
    <dbReference type="NCBI Taxonomy" id="42192"/>
    <lineage>
        <taxon>Eukaryota</taxon>
        <taxon>Metazoa</taxon>
        <taxon>Spiralia</taxon>
        <taxon>Lophotrochozoa</taxon>
        <taxon>Mollusca</taxon>
        <taxon>Bivalvia</taxon>
        <taxon>Autobranchia</taxon>
        <taxon>Pteriomorphia</taxon>
        <taxon>Mytilida</taxon>
        <taxon>Mytiloidea</taxon>
        <taxon>Mytilidae</taxon>
        <taxon>Mytilinae</taxon>
        <taxon>Mytilus</taxon>
    </lineage>
</organism>
<evidence type="ECO:0000256" key="2">
    <source>
        <dbReference type="SAM" id="Phobius"/>
    </source>
</evidence>
<reference evidence="3 4" key="1">
    <citation type="submission" date="2020-06" db="EMBL/GenBank/DDBJ databases">
        <authorList>
            <person name="Li R."/>
            <person name="Bekaert M."/>
        </authorList>
    </citation>
    <scope>NUCLEOTIDE SEQUENCE [LARGE SCALE GENOMIC DNA]</scope>
    <source>
        <strain evidence="4">wild</strain>
    </source>
</reference>
<keyword evidence="2" id="KW-0472">Membrane</keyword>
<evidence type="ECO:0000256" key="1">
    <source>
        <dbReference type="SAM" id="MobiDB-lite"/>
    </source>
</evidence>
<feature type="region of interest" description="Disordered" evidence="1">
    <location>
        <begin position="93"/>
        <end position="115"/>
    </location>
</feature>
<gene>
    <name evidence="3" type="ORF">MCOR_57557</name>
</gene>
<keyword evidence="4" id="KW-1185">Reference proteome</keyword>
<keyword evidence="2" id="KW-0812">Transmembrane</keyword>
<accession>A0A6J8EZ47</accession>
<dbReference type="AlphaFoldDB" id="A0A6J8EZ47"/>
<keyword evidence="2" id="KW-1133">Transmembrane helix</keyword>
<feature type="region of interest" description="Disordered" evidence="1">
    <location>
        <begin position="27"/>
        <end position="50"/>
    </location>
</feature>
<dbReference type="Proteomes" id="UP000507470">
    <property type="component" value="Unassembled WGS sequence"/>
</dbReference>
<evidence type="ECO:0000313" key="3">
    <source>
        <dbReference type="EMBL" id="CAC5425767.1"/>
    </source>
</evidence>
<protein>
    <submittedName>
        <fullName evidence="3">Uncharacterized protein</fullName>
    </submittedName>
</protein>
<name>A0A6J8EZ47_MYTCO</name>
<dbReference type="EMBL" id="CACVKT020010293">
    <property type="protein sequence ID" value="CAC5425767.1"/>
    <property type="molecule type" value="Genomic_DNA"/>
</dbReference>
<proteinExistence type="predicted"/>